<protein>
    <submittedName>
        <fullName evidence="2">Uncharacterized protein</fullName>
    </submittedName>
</protein>
<feature type="coiled-coil region" evidence="1">
    <location>
        <begin position="6"/>
        <end position="66"/>
    </location>
</feature>
<comment type="caution">
    <text evidence="2">The sequence shown here is derived from an EMBL/GenBank/DDBJ whole genome shotgun (WGS) entry which is preliminary data.</text>
</comment>
<keyword evidence="3" id="KW-1185">Reference proteome</keyword>
<proteinExistence type="predicted"/>
<evidence type="ECO:0000313" key="2">
    <source>
        <dbReference type="EMBL" id="MBZ2386347.1"/>
    </source>
</evidence>
<dbReference type="Proteomes" id="UP000734271">
    <property type="component" value="Unassembled WGS sequence"/>
</dbReference>
<sequence>MTDDILNQVKKAEESAARELDLAKEEARKLVEEAKIKANESYKEEIDRAKNKAKKLVEDAKAKALEESKPVLEKASEASSEIKKRDLADLSKTVDSLVERIVNNGNS</sequence>
<reference evidence="2 3" key="1">
    <citation type="submission" date="2021-08" db="EMBL/GenBank/DDBJ databases">
        <title>FDA dAtabase for Regulatory Grade micrObial Sequences (FDA-ARGOS): Supporting development and validation of Infectious Disease Dx tests.</title>
        <authorList>
            <person name="Sproer C."/>
            <person name="Gronow S."/>
            <person name="Severitt S."/>
            <person name="Schroder I."/>
            <person name="Tallon L."/>
            <person name="Sadzewicz L."/>
            <person name="Zhao X."/>
            <person name="Boylan J."/>
            <person name="Ott S."/>
            <person name="Bowen H."/>
            <person name="Vavikolanu K."/>
            <person name="Hazen T."/>
            <person name="Aluvathingal J."/>
            <person name="Nadendla S."/>
            <person name="Lowell S."/>
            <person name="Myers T."/>
            <person name="Yan Y."/>
            <person name="Sichtig H."/>
        </authorList>
    </citation>
    <scope>NUCLEOTIDE SEQUENCE [LARGE SCALE GENOMIC DNA]</scope>
    <source>
        <strain evidence="2 3">FDAARGOS_1460</strain>
    </source>
</reference>
<accession>A0ABS7SXW6</accession>
<evidence type="ECO:0000313" key="3">
    <source>
        <dbReference type="Proteomes" id="UP000734271"/>
    </source>
</evidence>
<dbReference type="Gene3D" id="1.20.5.2950">
    <property type="match status" value="1"/>
</dbReference>
<dbReference type="EMBL" id="JAIPME010000002">
    <property type="protein sequence ID" value="MBZ2386347.1"/>
    <property type="molecule type" value="Genomic_DNA"/>
</dbReference>
<name>A0ABS7SXW6_9FIRM</name>
<dbReference type="RefSeq" id="WP_223418305.1">
    <property type="nucleotide sequence ID" value="NZ_JAIPME010000002.1"/>
</dbReference>
<organism evidence="2 3">
    <name type="scientific">Anaerococcus murdochii</name>
    <dbReference type="NCBI Taxonomy" id="411577"/>
    <lineage>
        <taxon>Bacteria</taxon>
        <taxon>Bacillati</taxon>
        <taxon>Bacillota</taxon>
        <taxon>Tissierellia</taxon>
        <taxon>Tissierellales</taxon>
        <taxon>Peptoniphilaceae</taxon>
        <taxon>Anaerococcus</taxon>
    </lineage>
</organism>
<gene>
    <name evidence="2" type="ORF">K8P03_03400</name>
</gene>
<evidence type="ECO:0000256" key="1">
    <source>
        <dbReference type="SAM" id="Coils"/>
    </source>
</evidence>
<keyword evidence="1" id="KW-0175">Coiled coil</keyword>